<dbReference type="PROSITE" id="PS50883">
    <property type="entry name" value="EAL"/>
    <property type="match status" value="1"/>
</dbReference>
<dbReference type="CDD" id="cd01949">
    <property type="entry name" value="GGDEF"/>
    <property type="match status" value="1"/>
</dbReference>
<feature type="domain" description="GGDEF" evidence="4">
    <location>
        <begin position="560"/>
        <end position="693"/>
    </location>
</feature>
<dbReference type="SMART" id="SM00052">
    <property type="entry name" value="EAL"/>
    <property type="match status" value="1"/>
</dbReference>
<dbReference type="FunFam" id="3.20.20.450:FF:000001">
    <property type="entry name" value="Cyclic di-GMP phosphodiesterase yahA"/>
    <property type="match status" value="1"/>
</dbReference>
<dbReference type="SMART" id="SM00897">
    <property type="entry name" value="FIST"/>
    <property type="match status" value="1"/>
</dbReference>
<dbReference type="SMART" id="SM00267">
    <property type="entry name" value="GGDEF"/>
    <property type="match status" value="1"/>
</dbReference>
<evidence type="ECO:0000259" key="3">
    <source>
        <dbReference type="PROSITE" id="PS50883"/>
    </source>
</evidence>
<dbReference type="InterPro" id="IPR000014">
    <property type="entry name" value="PAS"/>
</dbReference>
<evidence type="ECO:0000259" key="2">
    <source>
        <dbReference type="PROSITE" id="PS50113"/>
    </source>
</evidence>
<sequence>MKAYRLVCNDAHELTHFIEHHYLSQYDHIFVQLSISMAPPFYIHDVLQQLHKKLPQATIIGLATDERADSHREWMISFTVFERTTCQSLVLNEEEFDNGYELGKYIAETLVTEETKLLLLFAQHLHDLPSVMSGVQSVSEKTVIIGGGIHEGETLFSEQGIVTRGVIAVGFNSSYLRVHTYSSFPWKEVGISFSVTKCNGDRLYELNGKRALTVLERYLGKEFMERIPHSAMEFPFIIKRHGYKECLQVINVYEDGSIQVNRHLHGGEHIQFSYVHIKEVLERITHDLRKISKQPTESIFLYSGTVAEGYLSPLMKQAVQAMEQIAPTFTLFPFQEIAVKYGRANTSSTAFALFTLSEGKRTEKNPIVPIHFHIPTVFQGLITLADLMDSSSRDVERLHLSVEMAKQRYQSLFEHNTDIVYSTDLHGNFTSVNPAFETILGYTKDEILYTNLLKYIHPKDVRRVSMHFYRALRGKVQYYNLEIPTKSGETLLFQIKNVPIIVNGEKIGVYSIGRDITEQKRAEEKIAYLAYYDIDTNLPNRVKFMEFIDEHIERAKRKKQPIAVLFIDMDRFKMINDSIGHYAGDEILKQLAQRIQTVLPTGAYLGRFHGDKFSMLLTKQAEPEKVVETARRILQAIAKPIVYENKELFITASIGISLYPTNGVDKHSLLKNADAAVNRAKQGGGNRIEFYSTEMNEQTLYRLELEGYLRKALEKREFFLCYQPLVDVQTGTIIGNEALLRWRHPKLGLVKPDEFIPLAEETGIIHEVGRWVLVTACKQTKQWQQFGLHPLTISVNVSASQFQQPDFVDDVKRALSQSGLEPHYLNLELTESSMLRNVHYSTQVMKELQQLGVGISIDDFGTGYSSFSYLKNLPINVLKIDRSFIEQLHKNASDIAIVKAIVTMGYGLGIKIVAEGVETEEQVELLKALRCHYAQGYVFYQPVTAEEFTKYIAVSH</sequence>
<evidence type="ECO:0000313" key="5">
    <source>
        <dbReference type="EMBL" id="MBA2874863.1"/>
    </source>
</evidence>
<evidence type="ECO:0000313" key="6">
    <source>
        <dbReference type="Proteomes" id="UP000523087"/>
    </source>
</evidence>
<feature type="domain" description="EAL" evidence="3">
    <location>
        <begin position="702"/>
        <end position="956"/>
    </location>
</feature>
<dbReference type="RefSeq" id="WP_181555722.1">
    <property type="nucleotide sequence ID" value="NZ_CP064060.1"/>
</dbReference>
<dbReference type="NCBIfam" id="TIGR00229">
    <property type="entry name" value="sensory_box"/>
    <property type="match status" value="1"/>
</dbReference>
<dbReference type="InterPro" id="IPR035919">
    <property type="entry name" value="EAL_sf"/>
</dbReference>
<dbReference type="SUPFAM" id="SSF141868">
    <property type="entry name" value="EAL domain-like"/>
    <property type="match status" value="1"/>
</dbReference>
<dbReference type="SUPFAM" id="SSF55785">
    <property type="entry name" value="PYP-like sensor domain (PAS domain)"/>
    <property type="match status" value="1"/>
</dbReference>
<dbReference type="NCBIfam" id="TIGR00254">
    <property type="entry name" value="GGDEF"/>
    <property type="match status" value="1"/>
</dbReference>
<dbReference type="InterPro" id="IPR013767">
    <property type="entry name" value="PAS_fold"/>
</dbReference>
<dbReference type="Gene3D" id="3.30.450.20">
    <property type="entry name" value="PAS domain"/>
    <property type="match status" value="1"/>
</dbReference>
<dbReference type="Pfam" id="PF08495">
    <property type="entry name" value="FIST"/>
    <property type="match status" value="1"/>
</dbReference>
<dbReference type="Pfam" id="PF00563">
    <property type="entry name" value="EAL"/>
    <property type="match status" value="1"/>
</dbReference>
<dbReference type="PROSITE" id="PS50112">
    <property type="entry name" value="PAS"/>
    <property type="match status" value="1"/>
</dbReference>
<gene>
    <name evidence="5" type="ORF">HNR31_001634</name>
</gene>
<dbReference type="PROSITE" id="PS50887">
    <property type="entry name" value="GGDEF"/>
    <property type="match status" value="1"/>
</dbReference>
<protein>
    <submittedName>
        <fullName evidence="5">Diguanylate cyclase (GGDEF)-like protein/PAS domain S-box-containing protein</fullName>
    </submittedName>
</protein>
<dbReference type="InterPro" id="IPR035965">
    <property type="entry name" value="PAS-like_dom_sf"/>
</dbReference>
<dbReference type="AlphaFoldDB" id="A0A7V9Z6B7"/>
<evidence type="ECO:0000259" key="1">
    <source>
        <dbReference type="PROSITE" id="PS50112"/>
    </source>
</evidence>
<name>A0A7V9Z6B7_9BACL</name>
<dbReference type="PROSITE" id="PS50113">
    <property type="entry name" value="PAC"/>
    <property type="match status" value="1"/>
</dbReference>
<dbReference type="InterPro" id="IPR029787">
    <property type="entry name" value="Nucleotide_cyclase"/>
</dbReference>
<dbReference type="InterPro" id="IPR000160">
    <property type="entry name" value="GGDEF_dom"/>
</dbReference>
<accession>A0A7V9Z6B7</accession>
<dbReference type="GO" id="GO:0006355">
    <property type="term" value="P:regulation of DNA-templated transcription"/>
    <property type="evidence" value="ECO:0007669"/>
    <property type="project" value="InterPro"/>
</dbReference>
<dbReference type="Gene3D" id="3.30.70.270">
    <property type="match status" value="1"/>
</dbReference>
<organism evidence="5 6">
    <name type="scientific">Thermaerobacillus caldiproteolyticus</name>
    <dbReference type="NCBI Taxonomy" id="247480"/>
    <lineage>
        <taxon>Bacteria</taxon>
        <taxon>Bacillati</taxon>
        <taxon>Bacillota</taxon>
        <taxon>Bacilli</taxon>
        <taxon>Bacillales</taxon>
        <taxon>Anoxybacillaceae</taxon>
        <taxon>Thermaerobacillus</taxon>
    </lineage>
</organism>
<feature type="domain" description="PAC" evidence="2">
    <location>
        <begin position="477"/>
        <end position="528"/>
    </location>
</feature>
<feature type="domain" description="PAS" evidence="1">
    <location>
        <begin position="405"/>
        <end position="475"/>
    </location>
</feature>
<dbReference type="InterPro" id="IPR013702">
    <property type="entry name" value="FIST_domain_N"/>
</dbReference>
<evidence type="ECO:0000259" key="4">
    <source>
        <dbReference type="PROSITE" id="PS50887"/>
    </source>
</evidence>
<dbReference type="InterPro" id="IPR019494">
    <property type="entry name" value="FIST_C"/>
</dbReference>
<dbReference type="PANTHER" id="PTHR44757:SF2">
    <property type="entry name" value="BIOFILM ARCHITECTURE MAINTENANCE PROTEIN MBAA"/>
    <property type="match status" value="1"/>
</dbReference>
<proteinExistence type="predicted"/>
<dbReference type="PANTHER" id="PTHR44757">
    <property type="entry name" value="DIGUANYLATE CYCLASE DGCP"/>
    <property type="match status" value="1"/>
</dbReference>
<dbReference type="EMBL" id="JACDUT010000004">
    <property type="protein sequence ID" value="MBA2874863.1"/>
    <property type="molecule type" value="Genomic_DNA"/>
</dbReference>
<reference evidence="5 6" key="1">
    <citation type="submission" date="2020-07" db="EMBL/GenBank/DDBJ databases">
        <title>Genomic Encyclopedia of Type Strains, Phase IV (KMG-IV): sequencing the most valuable type-strain genomes for metagenomic binning, comparative biology and taxonomic classification.</title>
        <authorList>
            <person name="Goeker M."/>
        </authorList>
    </citation>
    <scope>NUCLEOTIDE SEQUENCE [LARGE SCALE GENOMIC DNA]</scope>
    <source>
        <strain evidence="5 6">DSM 15730</strain>
    </source>
</reference>
<dbReference type="Pfam" id="PF00989">
    <property type="entry name" value="PAS"/>
    <property type="match status" value="1"/>
</dbReference>
<dbReference type="Proteomes" id="UP000523087">
    <property type="component" value="Unassembled WGS sequence"/>
</dbReference>
<dbReference type="SMART" id="SM00091">
    <property type="entry name" value="PAS"/>
    <property type="match status" value="1"/>
</dbReference>
<dbReference type="CDD" id="cd00130">
    <property type="entry name" value="PAS"/>
    <property type="match status" value="1"/>
</dbReference>
<keyword evidence="6" id="KW-1185">Reference proteome</keyword>
<dbReference type="CDD" id="cd01948">
    <property type="entry name" value="EAL"/>
    <property type="match status" value="1"/>
</dbReference>
<dbReference type="InterPro" id="IPR043128">
    <property type="entry name" value="Rev_trsase/Diguanyl_cyclase"/>
</dbReference>
<dbReference type="SUPFAM" id="SSF55073">
    <property type="entry name" value="Nucleotide cyclase"/>
    <property type="match status" value="1"/>
</dbReference>
<dbReference type="Pfam" id="PF00990">
    <property type="entry name" value="GGDEF"/>
    <property type="match status" value="1"/>
</dbReference>
<comment type="caution">
    <text evidence="5">The sequence shown here is derived from an EMBL/GenBank/DDBJ whole genome shotgun (WGS) entry which is preliminary data.</text>
</comment>
<dbReference type="Gene3D" id="3.20.20.450">
    <property type="entry name" value="EAL domain"/>
    <property type="match status" value="1"/>
</dbReference>
<dbReference type="InterPro" id="IPR000700">
    <property type="entry name" value="PAS-assoc_C"/>
</dbReference>
<dbReference type="Pfam" id="PF10442">
    <property type="entry name" value="FIST_C"/>
    <property type="match status" value="1"/>
</dbReference>
<dbReference type="InterPro" id="IPR001633">
    <property type="entry name" value="EAL_dom"/>
</dbReference>
<dbReference type="InterPro" id="IPR052155">
    <property type="entry name" value="Biofilm_reg_signaling"/>
</dbReference>